<comment type="caution">
    <text evidence="1">The sequence shown here is derived from an EMBL/GenBank/DDBJ whole genome shotgun (WGS) entry which is preliminary data.</text>
</comment>
<organism evidence="1">
    <name type="scientific">marine sediment metagenome</name>
    <dbReference type="NCBI Taxonomy" id="412755"/>
    <lineage>
        <taxon>unclassified sequences</taxon>
        <taxon>metagenomes</taxon>
        <taxon>ecological metagenomes</taxon>
    </lineage>
</organism>
<sequence length="82" mass="9702">MIKNKPNSPTFTLTYYNPQKREITLNSEARGVLFKENLLPQWRAYYIFDNDEIEVEILFAGPGFMYVPLDLDKELPKAIRFE</sequence>
<accession>X0TZJ3</accession>
<evidence type="ECO:0000313" key="1">
    <source>
        <dbReference type="EMBL" id="GAF98988.1"/>
    </source>
</evidence>
<dbReference type="EMBL" id="BARS01013743">
    <property type="protein sequence ID" value="GAF98988.1"/>
    <property type="molecule type" value="Genomic_DNA"/>
</dbReference>
<proteinExistence type="predicted"/>
<protein>
    <submittedName>
        <fullName evidence="1">Uncharacterized protein</fullName>
    </submittedName>
</protein>
<name>X0TZJ3_9ZZZZ</name>
<feature type="non-terminal residue" evidence="1">
    <location>
        <position position="82"/>
    </location>
</feature>
<dbReference type="AlphaFoldDB" id="X0TZJ3"/>
<reference evidence="1" key="1">
    <citation type="journal article" date="2014" name="Front. Microbiol.">
        <title>High frequency of phylogenetically diverse reductive dehalogenase-homologous genes in deep subseafloor sedimentary metagenomes.</title>
        <authorList>
            <person name="Kawai M."/>
            <person name="Futagami T."/>
            <person name="Toyoda A."/>
            <person name="Takaki Y."/>
            <person name="Nishi S."/>
            <person name="Hori S."/>
            <person name="Arai W."/>
            <person name="Tsubouchi T."/>
            <person name="Morono Y."/>
            <person name="Uchiyama I."/>
            <person name="Ito T."/>
            <person name="Fujiyama A."/>
            <person name="Inagaki F."/>
            <person name="Takami H."/>
        </authorList>
    </citation>
    <scope>NUCLEOTIDE SEQUENCE</scope>
    <source>
        <strain evidence="1">Expedition CK06-06</strain>
    </source>
</reference>
<gene>
    <name evidence="1" type="ORF">S01H1_23659</name>
</gene>